<evidence type="ECO:0000256" key="1">
    <source>
        <dbReference type="ARBA" id="ARBA00022598"/>
    </source>
</evidence>
<dbReference type="STRING" id="3988.B9SL63"/>
<organism evidence="5 6">
    <name type="scientific">Ricinus communis</name>
    <name type="common">Castor bean</name>
    <dbReference type="NCBI Taxonomy" id="3988"/>
    <lineage>
        <taxon>Eukaryota</taxon>
        <taxon>Viridiplantae</taxon>
        <taxon>Streptophyta</taxon>
        <taxon>Embryophyta</taxon>
        <taxon>Tracheophyta</taxon>
        <taxon>Spermatophyta</taxon>
        <taxon>Magnoliopsida</taxon>
        <taxon>eudicotyledons</taxon>
        <taxon>Gunneridae</taxon>
        <taxon>Pentapetalae</taxon>
        <taxon>rosids</taxon>
        <taxon>fabids</taxon>
        <taxon>Malpighiales</taxon>
        <taxon>Euphorbiaceae</taxon>
        <taxon>Acalyphoideae</taxon>
        <taxon>Acalypheae</taxon>
        <taxon>Ricinus</taxon>
    </lineage>
</organism>
<dbReference type="InterPro" id="IPR045864">
    <property type="entry name" value="aa-tRNA-synth_II/BPL/LPL"/>
</dbReference>
<evidence type="ECO:0000259" key="4">
    <source>
        <dbReference type="Pfam" id="PF00152"/>
    </source>
</evidence>
<gene>
    <name evidence="5" type="ORF">RCOM_0090180</name>
</gene>
<proteinExistence type="predicted"/>
<dbReference type="Proteomes" id="UP000008311">
    <property type="component" value="Unassembled WGS sequence"/>
</dbReference>
<evidence type="ECO:0000256" key="2">
    <source>
        <dbReference type="ARBA" id="ARBA00022741"/>
    </source>
</evidence>
<feature type="domain" description="Aminoacyl-tRNA synthetase class II (D/K/N)" evidence="4">
    <location>
        <begin position="35"/>
        <end position="72"/>
    </location>
</feature>
<dbReference type="Gene3D" id="3.30.930.10">
    <property type="entry name" value="Bira Bifunctional Protein, Domain 2"/>
    <property type="match status" value="1"/>
</dbReference>
<keyword evidence="1" id="KW-0436">Ligase</keyword>
<keyword evidence="3" id="KW-0067">ATP-binding</keyword>
<reference evidence="6" key="1">
    <citation type="journal article" date="2010" name="Nat. Biotechnol.">
        <title>Draft genome sequence of the oilseed species Ricinus communis.</title>
        <authorList>
            <person name="Chan A.P."/>
            <person name="Crabtree J."/>
            <person name="Zhao Q."/>
            <person name="Lorenzi H."/>
            <person name="Orvis J."/>
            <person name="Puiu D."/>
            <person name="Melake-Berhan A."/>
            <person name="Jones K.M."/>
            <person name="Redman J."/>
            <person name="Chen G."/>
            <person name="Cahoon E.B."/>
            <person name="Gedil M."/>
            <person name="Stanke M."/>
            <person name="Haas B.J."/>
            <person name="Wortman J.R."/>
            <person name="Fraser-Liggett C.M."/>
            <person name="Ravel J."/>
            <person name="Rabinowicz P.D."/>
        </authorList>
    </citation>
    <scope>NUCLEOTIDE SEQUENCE [LARGE SCALE GENOMIC DNA]</scope>
    <source>
        <strain evidence="6">cv. Hale</strain>
    </source>
</reference>
<dbReference type="InParanoid" id="B9SL63"/>
<evidence type="ECO:0000313" key="6">
    <source>
        <dbReference type="Proteomes" id="UP000008311"/>
    </source>
</evidence>
<sequence>MLRHRVVKLIRRYLEDVDLLQKVVEISWYPGEGVQTLMVSGFDKYYQIARCFRDQDLRADTQPELTWLDMNLHSLPWK</sequence>
<dbReference type="GO" id="GO:0005524">
    <property type="term" value="F:ATP binding"/>
    <property type="evidence" value="ECO:0007669"/>
    <property type="project" value="InterPro"/>
</dbReference>
<keyword evidence="2" id="KW-0547">Nucleotide-binding</keyword>
<dbReference type="EMBL" id="EQ974011">
    <property type="protein sequence ID" value="EEF35646.1"/>
    <property type="molecule type" value="Genomic_DNA"/>
</dbReference>
<evidence type="ECO:0000256" key="3">
    <source>
        <dbReference type="ARBA" id="ARBA00022840"/>
    </source>
</evidence>
<evidence type="ECO:0000313" key="5">
    <source>
        <dbReference type="EMBL" id="EEF35646.1"/>
    </source>
</evidence>
<protein>
    <submittedName>
        <fullName evidence="5">Aspartyl-tRNA synthetase, putative</fullName>
    </submittedName>
</protein>
<dbReference type="Pfam" id="PF00152">
    <property type="entry name" value="tRNA-synt_2"/>
    <property type="match status" value="1"/>
</dbReference>
<dbReference type="SUPFAM" id="SSF55681">
    <property type="entry name" value="Class II aaRS and biotin synthetases"/>
    <property type="match status" value="1"/>
</dbReference>
<dbReference type="InterPro" id="IPR004364">
    <property type="entry name" value="Aa-tRNA-synt_II"/>
</dbReference>
<accession>B9SL63</accession>
<name>B9SL63_RICCO</name>
<dbReference type="GO" id="GO:0004812">
    <property type="term" value="F:aminoacyl-tRNA ligase activity"/>
    <property type="evidence" value="ECO:0007669"/>
    <property type="project" value="UniProtKB-KW"/>
</dbReference>
<keyword evidence="6" id="KW-1185">Reference proteome</keyword>
<dbReference type="GO" id="GO:0006418">
    <property type="term" value="P:tRNA aminoacylation for protein translation"/>
    <property type="evidence" value="ECO:0007669"/>
    <property type="project" value="InterPro"/>
</dbReference>
<dbReference type="eggNOG" id="KOG2411">
    <property type="taxonomic scope" value="Eukaryota"/>
</dbReference>
<dbReference type="AlphaFoldDB" id="B9SL63"/>